<feature type="compositionally biased region" description="Low complexity" evidence="1">
    <location>
        <begin position="109"/>
        <end position="121"/>
    </location>
</feature>
<keyword evidence="2" id="KW-1133">Transmembrane helix</keyword>
<keyword evidence="2" id="KW-0812">Transmembrane</keyword>
<dbReference type="Proteomes" id="UP000579250">
    <property type="component" value="Unassembled WGS sequence"/>
</dbReference>
<feature type="region of interest" description="Disordered" evidence="1">
    <location>
        <begin position="266"/>
        <end position="285"/>
    </location>
</feature>
<evidence type="ECO:0008006" key="5">
    <source>
        <dbReference type="Google" id="ProtNLM"/>
    </source>
</evidence>
<feature type="compositionally biased region" description="Gly residues" evidence="1">
    <location>
        <begin position="74"/>
        <end position="89"/>
    </location>
</feature>
<comment type="caution">
    <text evidence="3">The sequence shown here is derived from an EMBL/GenBank/DDBJ whole genome shotgun (WGS) entry which is preliminary data.</text>
</comment>
<accession>A0A846Z8P9</accession>
<feature type="region of interest" description="Disordered" evidence="1">
    <location>
        <begin position="1"/>
        <end position="222"/>
    </location>
</feature>
<dbReference type="RefSeq" id="WP_067629494.1">
    <property type="nucleotide sequence ID" value="NZ_JAAXPI010000048.1"/>
</dbReference>
<keyword evidence="2" id="KW-0472">Membrane</keyword>
<feature type="compositionally biased region" description="Gly residues" evidence="1">
    <location>
        <begin position="122"/>
        <end position="134"/>
    </location>
</feature>
<feature type="compositionally biased region" description="Gly residues" evidence="1">
    <location>
        <begin position="16"/>
        <end position="40"/>
    </location>
</feature>
<evidence type="ECO:0000313" key="3">
    <source>
        <dbReference type="EMBL" id="NKZ07134.1"/>
    </source>
</evidence>
<reference evidence="3 4" key="1">
    <citation type="submission" date="2020-04" db="EMBL/GenBank/DDBJ databases">
        <title>MicrobeNet Type strains.</title>
        <authorList>
            <person name="Nicholson A.C."/>
        </authorList>
    </citation>
    <scope>NUCLEOTIDE SEQUENCE [LARGE SCALE GENOMIC DNA]</scope>
    <source>
        <strain evidence="3 4">ATCC BAA-277</strain>
    </source>
</reference>
<dbReference type="AlphaFoldDB" id="A0A846Z8P9"/>
<evidence type="ECO:0000256" key="1">
    <source>
        <dbReference type="SAM" id="MobiDB-lite"/>
    </source>
</evidence>
<protein>
    <recommendedName>
        <fullName evidence="5">DUF3558 domain-containing protein</fullName>
    </recommendedName>
</protein>
<gene>
    <name evidence="3" type="ORF">HGB48_25825</name>
</gene>
<feature type="transmembrane region" description="Helical" evidence="2">
    <location>
        <begin position="230"/>
        <end position="252"/>
    </location>
</feature>
<name>A0A846Z8P9_9ACTN</name>
<feature type="compositionally biased region" description="Gly residues" evidence="1">
    <location>
        <begin position="176"/>
        <end position="204"/>
    </location>
</feature>
<organism evidence="3 4">
    <name type="scientific">Actinomadura latina</name>
    <dbReference type="NCBI Taxonomy" id="163603"/>
    <lineage>
        <taxon>Bacteria</taxon>
        <taxon>Bacillati</taxon>
        <taxon>Actinomycetota</taxon>
        <taxon>Actinomycetes</taxon>
        <taxon>Streptosporangiales</taxon>
        <taxon>Thermomonosporaceae</taxon>
        <taxon>Actinomadura</taxon>
    </lineage>
</organism>
<sequence length="451" mass="45570">MSGSHRSGSDRDSYRGSGGGQGPGGGYRPDGGAYGTGGGEYTPSPGLESGGPSGTGGQQTGGYRTGGYPTAGSETGGYETGGYGSGQSGSGPYQRGGAPYQRDSGAYRPESGSYGPAESGSYGAGESGSYGAGETGKYRSEPGSYQRETGAYRREASPYQRGSGPYQRETGPYETGSGGYRSGSGGYGSGGYGSDTGGYRAGGSGRRRADSGGYRTGSHRVARDGGGRRWGVILGGIVAGIAVCVLAMIVILGGVGASGDKDGGDIVGSGAAESSPTAKGERSVVPDSCTIVGQDLIDRLAPGSERTQADSYQSSERQNQCVWGAYAGDTKRQLTVELRAIAGNADQTPTDAATRTFTSERTADESGKALLPDQKLTEKLRLENVGDDGYIVYSVDDKQGAGEAVGNVRLANILVTIHYSGSNDGDPLSSKSANGGATDVAKAVIQALNQG</sequence>
<evidence type="ECO:0000313" key="4">
    <source>
        <dbReference type="Proteomes" id="UP000579250"/>
    </source>
</evidence>
<proteinExistence type="predicted"/>
<feature type="compositionally biased region" description="Gly residues" evidence="1">
    <location>
        <begin position="48"/>
        <end position="65"/>
    </location>
</feature>
<evidence type="ECO:0000256" key="2">
    <source>
        <dbReference type="SAM" id="Phobius"/>
    </source>
</evidence>
<dbReference type="EMBL" id="JAAXPI010000048">
    <property type="protein sequence ID" value="NKZ07134.1"/>
    <property type="molecule type" value="Genomic_DNA"/>
</dbReference>
<keyword evidence="4" id="KW-1185">Reference proteome</keyword>